<evidence type="ECO:0000313" key="3">
    <source>
        <dbReference type="Proteomes" id="UP001198242"/>
    </source>
</evidence>
<feature type="transmembrane region" description="Helical" evidence="1">
    <location>
        <begin position="114"/>
        <end position="133"/>
    </location>
</feature>
<feature type="transmembrane region" description="Helical" evidence="1">
    <location>
        <begin position="43"/>
        <end position="64"/>
    </location>
</feature>
<evidence type="ECO:0000313" key="2">
    <source>
        <dbReference type="EMBL" id="MCC2210206.1"/>
    </source>
</evidence>
<reference evidence="2 3" key="1">
    <citation type="submission" date="2021-10" db="EMBL/GenBank/DDBJ databases">
        <title>Anaerobic single-cell dispensing facilitates the cultivation of human gut bacteria.</title>
        <authorList>
            <person name="Afrizal A."/>
        </authorList>
    </citation>
    <scope>NUCLEOTIDE SEQUENCE [LARGE SCALE GENOMIC DNA]</scope>
    <source>
        <strain evidence="2 3">CLA-AA-H232</strain>
    </source>
</reference>
<name>A0AAE3DYG6_9FIRM</name>
<keyword evidence="3" id="KW-1185">Reference proteome</keyword>
<sequence>MKDSMKITVKYQFVYMLLMQVAASGVAFVFGLVAFWYFLSMNIAKEIISVIFIGVNFAMLYIPAKNFAIRDNKSYTPLKPSKLKGAMFGVLISVVTTILMALFAFVWAKFSDEIGIHGVVPTIINVIFYYWSFPYNGIMGLANGTYTIYSGILMLIVPILATYCGYIAGSKKFEFVEKIEEFMYEKEE</sequence>
<feature type="transmembrane region" description="Helical" evidence="1">
    <location>
        <begin position="145"/>
        <end position="168"/>
    </location>
</feature>
<gene>
    <name evidence="2" type="ORF">LKE05_05300</name>
</gene>
<dbReference type="EMBL" id="JAJEQM010000005">
    <property type="protein sequence ID" value="MCC2210206.1"/>
    <property type="molecule type" value="Genomic_DNA"/>
</dbReference>
<protein>
    <submittedName>
        <fullName evidence="2">Uncharacterized protein</fullName>
    </submittedName>
</protein>
<keyword evidence="1" id="KW-0472">Membrane</keyword>
<dbReference type="Proteomes" id="UP001198242">
    <property type="component" value="Unassembled WGS sequence"/>
</dbReference>
<feature type="transmembrane region" description="Helical" evidence="1">
    <location>
        <begin position="12"/>
        <end position="37"/>
    </location>
</feature>
<organism evidence="2 3">
    <name type="scientific">Hominilimicola fabiformis</name>
    <dbReference type="NCBI Taxonomy" id="2885356"/>
    <lineage>
        <taxon>Bacteria</taxon>
        <taxon>Bacillati</taxon>
        <taxon>Bacillota</taxon>
        <taxon>Clostridia</taxon>
        <taxon>Eubacteriales</taxon>
        <taxon>Oscillospiraceae</taxon>
        <taxon>Hominilimicola</taxon>
    </lineage>
</organism>
<comment type="caution">
    <text evidence="2">The sequence shown here is derived from an EMBL/GenBank/DDBJ whole genome shotgun (WGS) entry which is preliminary data.</text>
</comment>
<keyword evidence="1" id="KW-1133">Transmembrane helix</keyword>
<proteinExistence type="predicted"/>
<dbReference type="AlphaFoldDB" id="A0AAE3DYG6"/>
<dbReference type="RefSeq" id="WP_308456168.1">
    <property type="nucleotide sequence ID" value="NZ_JAJEQM010000005.1"/>
</dbReference>
<feature type="transmembrane region" description="Helical" evidence="1">
    <location>
        <begin position="85"/>
        <end position="108"/>
    </location>
</feature>
<accession>A0AAE3DYG6</accession>
<evidence type="ECO:0000256" key="1">
    <source>
        <dbReference type="SAM" id="Phobius"/>
    </source>
</evidence>
<keyword evidence="1" id="KW-0812">Transmembrane</keyword>